<sequence length="96" mass="10966">MYWVIFERIGVFVMTAYTGKQLFDSFLSRIKPDRVYSAEQVADILKVEKADIVQIIHKRELKARKIKKKYCILGENLIVSAAPVKLSASLTTKSCN</sequence>
<dbReference type="EMBL" id="LAZR01031300">
    <property type="protein sequence ID" value="KKL54151.1"/>
    <property type="molecule type" value="Genomic_DNA"/>
</dbReference>
<comment type="caution">
    <text evidence="1">The sequence shown here is derived from an EMBL/GenBank/DDBJ whole genome shotgun (WGS) entry which is preliminary data.</text>
</comment>
<name>A0A0F9DJY9_9ZZZZ</name>
<dbReference type="AlphaFoldDB" id="A0A0F9DJY9"/>
<protein>
    <submittedName>
        <fullName evidence="1">Uncharacterized protein</fullName>
    </submittedName>
</protein>
<accession>A0A0F9DJY9</accession>
<gene>
    <name evidence="1" type="ORF">LCGC14_2268290</name>
</gene>
<proteinExistence type="predicted"/>
<reference evidence="1" key="1">
    <citation type="journal article" date="2015" name="Nature">
        <title>Complex archaea that bridge the gap between prokaryotes and eukaryotes.</title>
        <authorList>
            <person name="Spang A."/>
            <person name="Saw J.H."/>
            <person name="Jorgensen S.L."/>
            <person name="Zaremba-Niedzwiedzka K."/>
            <person name="Martijn J."/>
            <person name="Lind A.E."/>
            <person name="van Eijk R."/>
            <person name="Schleper C."/>
            <person name="Guy L."/>
            <person name="Ettema T.J."/>
        </authorList>
    </citation>
    <scope>NUCLEOTIDE SEQUENCE</scope>
</reference>
<organism evidence="1">
    <name type="scientific">marine sediment metagenome</name>
    <dbReference type="NCBI Taxonomy" id="412755"/>
    <lineage>
        <taxon>unclassified sequences</taxon>
        <taxon>metagenomes</taxon>
        <taxon>ecological metagenomes</taxon>
    </lineage>
</organism>
<evidence type="ECO:0000313" key="1">
    <source>
        <dbReference type="EMBL" id="KKL54151.1"/>
    </source>
</evidence>